<comment type="caution">
    <text evidence="3">The sequence shown here is derived from an EMBL/GenBank/DDBJ whole genome shotgun (WGS) entry which is preliminary data.</text>
</comment>
<feature type="compositionally biased region" description="Basic and acidic residues" evidence="1">
    <location>
        <begin position="36"/>
        <end position="50"/>
    </location>
</feature>
<accession>A0ABT8G4A2</accession>
<organism evidence="3 4">
    <name type="scientific">Demequina zhanjiangensis</name>
    <dbReference type="NCBI Taxonomy" id="3051659"/>
    <lineage>
        <taxon>Bacteria</taxon>
        <taxon>Bacillati</taxon>
        <taxon>Actinomycetota</taxon>
        <taxon>Actinomycetes</taxon>
        <taxon>Micrococcales</taxon>
        <taxon>Demequinaceae</taxon>
        <taxon>Demequina</taxon>
    </lineage>
</organism>
<keyword evidence="4" id="KW-1185">Reference proteome</keyword>
<gene>
    <name evidence="3" type="ORF">QQX04_12625</name>
</gene>
<reference evidence="3" key="1">
    <citation type="submission" date="2023-06" db="EMBL/GenBank/DDBJ databases">
        <title>SYSU T00b26.</title>
        <authorList>
            <person name="Gao L."/>
            <person name="Fang B.-Z."/>
            <person name="Li W.-J."/>
        </authorList>
    </citation>
    <scope>NUCLEOTIDE SEQUENCE</scope>
    <source>
        <strain evidence="3">SYSU T00b26</strain>
    </source>
</reference>
<protein>
    <recommendedName>
        <fullName evidence="5">PQQ-like domain-containing protein</fullName>
    </recommendedName>
</protein>
<evidence type="ECO:0000256" key="2">
    <source>
        <dbReference type="SAM" id="SignalP"/>
    </source>
</evidence>
<dbReference type="RefSeq" id="WP_301129763.1">
    <property type="nucleotide sequence ID" value="NZ_JAUHPV010000008.1"/>
</dbReference>
<evidence type="ECO:0000313" key="4">
    <source>
        <dbReference type="Proteomes" id="UP001172738"/>
    </source>
</evidence>
<evidence type="ECO:0008006" key="5">
    <source>
        <dbReference type="Google" id="ProtNLM"/>
    </source>
</evidence>
<proteinExistence type="predicted"/>
<dbReference type="InterPro" id="IPR011044">
    <property type="entry name" value="Quino_amine_DH_bsu"/>
</dbReference>
<dbReference type="PROSITE" id="PS51257">
    <property type="entry name" value="PROKAR_LIPOPROTEIN"/>
    <property type="match status" value="1"/>
</dbReference>
<dbReference type="EMBL" id="JAUHPV010000008">
    <property type="protein sequence ID" value="MDN4473842.1"/>
    <property type="molecule type" value="Genomic_DNA"/>
</dbReference>
<evidence type="ECO:0000313" key="3">
    <source>
        <dbReference type="EMBL" id="MDN4473842.1"/>
    </source>
</evidence>
<name>A0ABT8G4A2_9MICO</name>
<evidence type="ECO:0000256" key="1">
    <source>
        <dbReference type="SAM" id="MobiDB-lite"/>
    </source>
</evidence>
<feature type="chain" id="PRO_5047059216" description="PQQ-like domain-containing protein" evidence="2">
    <location>
        <begin position="31"/>
        <end position="433"/>
    </location>
</feature>
<sequence>MSRTLSLPARYGTLGVALALGLTACATADAAGDASPSEHADDHAHEEGEAQHGASEASAQTPRLVMTYDGGIVVVDANSLELEADLELEGFNRINPLGDGRHVAVSTAGGFQVLDAGTWSSAHGDHAHYFTGPASLTELMVAAEQPGHVVVHDGLTTLFDDGTGDVSVFHADDWAHMVEEGHLDTIRTYTTAAAHHGVAVTTDEGNLMVTLGDEEGRTGAMLLDSEDQVLTENAQCPGVHGETAFADAEGDHLVMVGCDDGVLILHGDHFHKIDSGLDYARTGNLYSVDGSSIVAGDRKTDPDAGIGLHEIVLIDTDAETMSVVDPFGGAEAQYTWRDVRRGDDGQVLVLGTDGTLRVLDETGAVTAEIPVVDAWDIPEEWQTAHPAVEVLAGMAYVTEPATGEVHIVDYVGGEIWKSVEVGVQMNEIVGVTG</sequence>
<keyword evidence="2" id="KW-0732">Signal</keyword>
<dbReference type="Proteomes" id="UP001172738">
    <property type="component" value="Unassembled WGS sequence"/>
</dbReference>
<feature type="signal peptide" evidence="2">
    <location>
        <begin position="1"/>
        <end position="30"/>
    </location>
</feature>
<dbReference type="SUPFAM" id="SSF50969">
    <property type="entry name" value="YVTN repeat-like/Quinoprotein amine dehydrogenase"/>
    <property type="match status" value="1"/>
</dbReference>
<feature type="region of interest" description="Disordered" evidence="1">
    <location>
        <begin position="31"/>
        <end position="61"/>
    </location>
</feature>
<feature type="compositionally biased region" description="Low complexity" evidence="1">
    <location>
        <begin position="51"/>
        <end position="60"/>
    </location>
</feature>